<dbReference type="Proteomes" id="UP000000529">
    <property type="component" value="Chromosome"/>
</dbReference>
<dbReference type="eggNOG" id="COG3385">
    <property type="taxonomic scope" value="Bacteria"/>
</dbReference>
<dbReference type="HOGENOM" id="CLU_2143450_0_0_0"/>
<gene>
    <name evidence="1" type="ORF">PC_RS04880</name>
</gene>
<proteinExistence type="predicted"/>
<dbReference type="STRING" id="264201.pc1014"/>
<reference evidence="1 2" key="1">
    <citation type="journal article" date="2004" name="Science">
        <title>Illuminating the evolutionary history of chlamydiae.</title>
        <authorList>
            <person name="Horn M."/>
            <person name="Collingro A."/>
            <person name="Schmitz-Esser S."/>
            <person name="Beier C.L."/>
            <person name="Purkhold U."/>
            <person name="Fartmann B."/>
            <person name="Brandt P."/>
            <person name="Nyakatura G.J."/>
            <person name="Droege M."/>
            <person name="Frishman D."/>
            <person name="Rattei T."/>
            <person name="Mewes H."/>
            <person name="Wagner M."/>
        </authorList>
    </citation>
    <scope>NUCLEOTIDE SEQUENCE [LARGE SCALE GENOMIC DNA]</scope>
    <source>
        <strain evidence="1 2">UWE25</strain>
    </source>
</reference>
<organism evidence="1 2">
    <name type="scientific">Protochlamydia amoebophila (strain UWE25)</name>
    <dbReference type="NCBI Taxonomy" id="264201"/>
    <lineage>
        <taxon>Bacteria</taxon>
        <taxon>Pseudomonadati</taxon>
        <taxon>Chlamydiota</taxon>
        <taxon>Chlamydiia</taxon>
        <taxon>Parachlamydiales</taxon>
        <taxon>Parachlamydiaceae</taxon>
        <taxon>Candidatus Protochlamydia</taxon>
    </lineage>
</organism>
<dbReference type="EMBL" id="BX908798">
    <property type="protein sequence ID" value="CAF23738.1"/>
    <property type="molecule type" value="Genomic_DNA"/>
</dbReference>
<evidence type="ECO:0008006" key="3">
    <source>
        <dbReference type="Google" id="ProtNLM"/>
    </source>
</evidence>
<dbReference type="KEGG" id="pcu:PC_RS04880"/>
<evidence type="ECO:0000313" key="1">
    <source>
        <dbReference type="EMBL" id="CAF23738.1"/>
    </source>
</evidence>
<evidence type="ECO:0000313" key="2">
    <source>
        <dbReference type="Proteomes" id="UP000000529"/>
    </source>
</evidence>
<name>Q6MCG1_PARUW</name>
<protein>
    <recommendedName>
        <fullName evidence="3">Transposase IS4-like domain-containing protein</fullName>
    </recommendedName>
</protein>
<sequence>MTLGVNFKGISIPLAWISLGRAGNSKTLDRLSVLKRVMDKININSFTADREFIGSEWFEFLINSKIPSYIRVKEDTQVLHTKGNYTVGLRDICKEIKCGKKKVFKATIHYWE</sequence>
<dbReference type="AlphaFoldDB" id="Q6MCG1"/>
<accession>Q6MCG1</accession>
<dbReference type="OrthoDB" id="58819at2"/>
<keyword evidence="2" id="KW-1185">Reference proteome</keyword>